<keyword evidence="3" id="KW-1133">Transmembrane helix</keyword>
<feature type="transmembrane region" description="Helical" evidence="3">
    <location>
        <begin position="334"/>
        <end position="356"/>
    </location>
</feature>
<keyword evidence="3" id="KW-0472">Membrane</keyword>
<dbReference type="EMBL" id="ASPP01020974">
    <property type="protein sequence ID" value="ETO12916.1"/>
    <property type="molecule type" value="Genomic_DNA"/>
</dbReference>
<proteinExistence type="predicted"/>
<sequence length="464" mass="55318">MRKRHNYYQSLIRIKKIKKKIALFFKLKEFVLKIKNFKKNEQNRISKYLSSCKLFDKEEEQKDEGERVRCLVEEYEKSSSEWQEKNKKYGQTIKKLQTKREELTRDLQACNEKLTATESRLHEYQVQLADIRPSLQQCLSQWHTQSPSSSSYTEEGRSDEQEGGGNGNNDSQHILPTVVKHTKAILDAFATCMHMLTNMQRLNDALKHNCKEVLQQKQDLEEELFRITTQCYHYTYIYIYICVYIYMYNMNGIRKQIDKEAFEQWSNEKKELEQQRTKDQSIVERQKQTIEKIGQLQQSTVACRSIWKDLQTDFAAANVQFQQQITDLTSLFPYYYYLLIYSLFIYFCLFVCLFFLHSQHQTQVAQLEEANNEYKPKLASFQTSEEEIKSELAKIKTELEEKTKENESLRRNIDEMESQKGDMKQQLESQMQETLQSQLQQLQHQIALLQRQNDQVICLFVCLF</sequence>
<evidence type="ECO:0000313" key="5">
    <source>
        <dbReference type="Proteomes" id="UP000023152"/>
    </source>
</evidence>
<comment type="caution">
    <text evidence="4">The sequence shown here is derived from an EMBL/GenBank/DDBJ whole genome shotgun (WGS) entry which is preliminary data.</text>
</comment>
<name>X6MH12_RETFI</name>
<protein>
    <submittedName>
        <fullName evidence="4">Uncharacterized protein</fullName>
    </submittedName>
</protein>
<dbReference type="PANTHER" id="PTHR23159">
    <property type="entry name" value="CENTROSOMAL PROTEIN 2"/>
    <property type="match status" value="1"/>
</dbReference>
<evidence type="ECO:0000256" key="1">
    <source>
        <dbReference type="SAM" id="Coils"/>
    </source>
</evidence>
<gene>
    <name evidence="4" type="ORF">RFI_24459</name>
</gene>
<feature type="coiled-coil region" evidence="1">
    <location>
        <begin position="385"/>
        <end position="459"/>
    </location>
</feature>
<keyword evidence="3" id="KW-0812">Transmembrane</keyword>
<evidence type="ECO:0000313" key="4">
    <source>
        <dbReference type="EMBL" id="ETO12916.1"/>
    </source>
</evidence>
<feature type="coiled-coil region" evidence="1">
    <location>
        <begin position="86"/>
        <end position="127"/>
    </location>
</feature>
<accession>X6MH12</accession>
<organism evidence="4 5">
    <name type="scientific">Reticulomyxa filosa</name>
    <dbReference type="NCBI Taxonomy" id="46433"/>
    <lineage>
        <taxon>Eukaryota</taxon>
        <taxon>Sar</taxon>
        <taxon>Rhizaria</taxon>
        <taxon>Retaria</taxon>
        <taxon>Foraminifera</taxon>
        <taxon>Monothalamids</taxon>
        <taxon>Reticulomyxidae</taxon>
        <taxon>Reticulomyxa</taxon>
    </lineage>
</organism>
<reference evidence="4 5" key="1">
    <citation type="journal article" date="2013" name="Curr. Biol.">
        <title>The Genome of the Foraminiferan Reticulomyxa filosa.</title>
        <authorList>
            <person name="Glockner G."/>
            <person name="Hulsmann N."/>
            <person name="Schleicher M."/>
            <person name="Noegel A.A."/>
            <person name="Eichinger L."/>
            <person name="Gallinger C."/>
            <person name="Pawlowski J."/>
            <person name="Sierra R."/>
            <person name="Euteneuer U."/>
            <person name="Pillet L."/>
            <person name="Moustafa A."/>
            <person name="Platzer M."/>
            <person name="Groth M."/>
            <person name="Szafranski K."/>
            <person name="Schliwa M."/>
        </authorList>
    </citation>
    <scope>NUCLEOTIDE SEQUENCE [LARGE SCALE GENOMIC DNA]</scope>
</reference>
<feature type="transmembrane region" description="Helical" evidence="3">
    <location>
        <begin position="231"/>
        <end position="248"/>
    </location>
</feature>
<keyword evidence="5" id="KW-1185">Reference proteome</keyword>
<feature type="coiled-coil region" evidence="1">
    <location>
        <begin position="196"/>
        <end position="230"/>
    </location>
</feature>
<dbReference type="Proteomes" id="UP000023152">
    <property type="component" value="Unassembled WGS sequence"/>
</dbReference>
<keyword evidence="1" id="KW-0175">Coiled coil</keyword>
<evidence type="ECO:0000256" key="3">
    <source>
        <dbReference type="SAM" id="Phobius"/>
    </source>
</evidence>
<dbReference type="PANTHER" id="PTHR23159:SF31">
    <property type="entry name" value="CENTROSOME-ASSOCIATED PROTEIN CEP250 ISOFORM X1"/>
    <property type="match status" value="1"/>
</dbReference>
<dbReference type="AlphaFoldDB" id="X6MH12"/>
<feature type="region of interest" description="Disordered" evidence="2">
    <location>
        <begin position="144"/>
        <end position="173"/>
    </location>
</feature>
<feature type="non-terminal residue" evidence="4">
    <location>
        <position position="464"/>
    </location>
</feature>
<evidence type="ECO:0000256" key="2">
    <source>
        <dbReference type="SAM" id="MobiDB-lite"/>
    </source>
</evidence>